<evidence type="ECO:0008006" key="2">
    <source>
        <dbReference type="Google" id="ProtNLM"/>
    </source>
</evidence>
<sequence>MEIWPKKINHIMLFLKAVVYDHEMHFLYVALDKSVCQINVM</sequence>
<protein>
    <recommendedName>
        <fullName evidence="2">Sema domain-containing protein</fullName>
    </recommendedName>
</protein>
<reference evidence="1" key="1">
    <citation type="submission" date="2014-11" db="EMBL/GenBank/DDBJ databases">
        <authorList>
            <person name="Amaro Gonzalez C."/>
        </authorList>
    </citation>
    <scope>NUCLEOTIDE SEQUENCE</scope>
</reference>
<dbReference type="AlphaFoldDB" id="A0A0E9UFB6"/>
<reference evidence="1" key="2">
    <citation type="journal article" date="2015" name="Fish Shellfish Immunol.">
        <title>Early steps in the European eel (Anguilla anguilla)-Vibrio vulnificus interaction in the gills: Role of the RtxA13 toxin.</title>
        <authorList>
            <person name="Callol A."/>
            <person name="Pajuelo D."/>
            <person name="Ebbesson L."/>
            <person name="Teles M."/>
            <person name="MacKenzie S."/>
            <person name="Amaro C."/>
        </authorList>
    </citation>
    <scope>NUCLEOTIDE SEQUENCE</scope>
</reference>
<dbReference type="EMBL" id="GBXM01044066">
    <property type="protein sequence ID" value="JAH64511.1"/>
    <property type="molecule type" value="Transcribed_RNA"/>
</dbReference>
<proteinExistence type="predicted"/>
<accession>A0A0E9UFB6</accession>
<organism evidence="1">
    <name type="scientific">Anguilla anguilla</name>
    <name type="common">European freshwater eel</name>
    <name type="synonym">Muraena anguilla</name>
    <dbReference type="NCBI Taxonomy" id="7936"/>
    <lineage>
        <taxon>Eukaryota</taxon>
        <taxon>Metazoa</taxon>
        <taxon>Chordata</taxon>
        <taxon>Craniata</taxon>
        <taxon>Vertebrata</taxon>
        <taxon>Euteleostomi</taxon>
        <taxon>Actinopterygii</taxon>
        <taxon>Neopterygii</taxon>
        <taxon>Teleostei</taxon>
        <taxon>Anguilliformes</taxon>
        <taxon>Anguillidae</taxon>
        <taxon>Anguilla</taxon>
    </lineage>
</organism>
<name>A0A0E9UFB6_ANGAN</name>
<evidence type="ECO:0000313" key="1">
    <source>
        <dbReference type="EMBL" id="JAH64511.1"/>
    </source>
</evidence>